<feature type="binding site" evidence="6">
    <location>
        <position position="60"/>
    </location>
    <ligand>
        <name>FMN</name>
        <dbReference type="ChEBI" id="CHEBI:58210"/>
    </ligand>
</feature>
<dbReference type="InterPro" id="IPR011251">
    <property type="entry name" value="Luciferase-like_dom"/>
</dbReference>
<dbReference type="GO" id="GO:0004497">
    <property type="term" value="F:monooxygenase activity"/>
    <property type="evidence" value="ECO:0007669"/>
    <property type="project" value="UniProtKB-KW"/>
</dbReference>
<dbReference type="Gene3D" id="3.20.20.30">
    <property type="entry name" value="Luciferase-like domain"/>
    <property type="match status" value="1"/>
</dbReference>
<evidence type="ECO:0000256" key="2">
    <source>
        <dbReference type="ARBA" id="ARBA00022643"/>
    </source>
</evidence>
<evidence type="ECO:0000256" key="5">
    <source>
        <dbReference type="ARBA" id="ARBA00033748"/>
    </source>
</evidence>
<evidence type="ECO:0000313" key="10">
    <source>
        <dbReference type="Proteomes" id="UP000441523"/>
    </source>
</evidence>
<feature type="binding site" evidence="6">
    <location>
        <position position="156"/>
    </location>
    <ligand>
        <name>FMN</name>
        <dbReference type="ChEBI" id="CHEBI:58210"/>
    </ligand>
</feature>
<dbReference type="AlphaFoldDB" id="A0A6N6MLY1"/>
<feature type="binding site" evidence="6">
    <location>
        <position position="106"/>
    </location>
    <ligand>
        <name>FMN</name>
        <dbReference type="ChEBI" id="CHEBI:58210"/>
    </ligand>
</feature>
<dbReference type="PIRSF" id="PIRSF000337">
    <property type="entry name" value="NTA_MOA"/>
    <property type="match status" value="1"/>
</dbReference>
<dbReference type="Pfam" id="PF00296">
    <property type="entry name" value="Bac_luciferase"/>
    <property type="match status" value="1"/>
</dbReference>
<dbReference type="InterPro" id="IPR036661">
    <property type="entry name" value="Luciferase-like_sf"/>
</dbReference>
<keyword evidence="1 6" id="KW-0285">Flavoprotein</keyword>
<dbReference type="NCBIfam" id="TIGR03860">
    <property type="entry name" value="FMN_nitrolo"/>
    <property type="match status" value="1"/>
</dbReference>
<dbReference type="InterPro" id="IPR016215">
    <property type="entry name" value="NTA_MOA"/>
</dbReference>
<feature type="compositionally biased region" description="Basic and acidic residues" evidence="7">
    <location>
        <begin position="443"/>
        <end position="458"/>
    </location>
</feature>
<keyword evidence="3" id="KW-0560">Oxidoreductase</keyword>
<dbReference type="EMBL" id="VZZJ01000017">
    <property type="protein sequence ID" value="KAB1071729.1"/>
    <property type="molecule type" value="Genomic_DNA"/>
</dbReference>
<dbReference type="PANTHER" id="PTHR30011">
    <property type="entry name" value="ALKANESULFONATE MONOOXYGENASE-RELATED"/>
    <property type="match status" value="1"/>
</dbReference>
<evidence type="ECO:0000256" key="7">
    <source>
        <dbReference type="SAM" id="MobiDB-lite"/>
    </source>
</evidence>
<protein>
    <submittedName>
        <fullName evidence="9">LLM class flavin-dependent oxidoreductase</fullName>
    </submittedName>
</protein>
<dbReference type="PANTHER" id="PTHR30011:SF16">
    <property type="entry name" value="C2H2 FINGER DOMAIN TRANSCRIPTION FACTOR (EUROFUNG)-RELATED"/>
    <property type="match status" value="1"/>
</dbReference>
<sequence length="472" mass="51658">MTRQRELRLNAFQMAAPGHTWAGLWRHPRDTGSDYNRLDYWVSLARTAERGLFDGVFLADVLGVYDVYGGNSDAAVARAAQAPNADPFLVVPAMAQATEHLGFGITANLTYEHPYAFARRVSTLDHLTGGRVGWNVVTGYLESGAKGMGLAGARAHDTRYEAGEDFLEAAYKLWEGSWQDDAVLRDRARGLFADPAKVHRVLHEGPYYRVDGQHLSEPSPQRTPVLYQAGTSSRGRLFAARHAESIFLNGHTKAIAARSVRSIREGARESGRDPNDILMFLGATVIVAPTRAEALDLRDEYARYLDVEGQLALVSGWTGIDLSQLDPEEALAYVRTNAMQSLVENLTVPGERPFTLADFAEFGPRGARAPFIVGSPSEVADELLSWAEASDVDGFNLTRVVAPETLEAFVDLVVPELQSRGAFKERYREGTLREKLFPGAGPRLKDSHPGARFRDPGRLRPAGGPAALRATG</sequence>
<reference evidence="9 10" key="1">
    <citation type="submission" date="2019-09" db="EMBL/GenBank/DDBJ databases">
        <title>YIM 132548 draft genome.</title>
        <authorList>
            <person name="Jiang L."/>
        </authorList>
    </citation>
    <scope>NUCLEOTIDE SEQUENCE [LARGE SCALE GENOMIC DNA]</scope>
    <source>
        <strain evidence="9 10">YIM 132548</strain>
    </source>
</reference>
<name>A0A6N6MLY1_9HYPH</name>
<accession>A0A6N6MLY1</accession>
<dbReference type="InterPro" id="IPR051260">
    <property type="entry name" value="Diverse_substr_monoxygenases"/>
</dbReference>
<keyword evidence="4" id="KW-0503">Monooxygenase</keyword>
<organism evidence="9 10">
    <name type="scientific">Methylobacterium planeticum</name>
    <dbReference type="NCBI Taxonomy" id="2615211"/>
    <lineage>
        <taxon>Bacteria</taxon>
        <taxon>Pseudomonadati</taxon>
        <taxon>Pseudomonadota</taxon>
        <taxon>Alphaproteobacteria</taxon>
        <taxon>Hyphomicrobiales</taxon>
        <taxon>Methylobacteriaceae</taxon>
        <taxon>Methylobacterium</taxon>
    </lineage>
</organism>
<comment type="caution">
    <text evidence="9">The sequence shown here is derived from an EMBL/GenBank/DDBJ whole genome shotgun (WGS) entry which is preliminary data.</text>
</comment>
<feature type="binding site" evidence="6">
    <location>
        <position position="160"/>
    </location>
    <ligand>
        <name>FMN</name>
        <dbReference type="ChEBI" id="CHEBI:58210"/>
    </ligand>
</feature>
<keyword evidence="2 6" id="KW-0288">FMN</keyword>
<feature type="domain" description="Luciferase-like" evidence="8">
    <location>
        <begin position="25"/>
        <end position="389"/>
    </location>
</feature>
<comment type="similarity">
    <text evidence="5">Belongs to the NtaA/SnaA/DszA monooxygenase family.</text>
</comment>
<evidence type="ECO:0000256" key="4">
    <source>
        <dbReference type="ARBA" id="ARBA00023033"/>
    </source>
</evidence>
<evidence type="ECO:0000256" key="1">
    <source>
        <dbReference type="ARBA" id="ARBA00022630"/>
    </source>
</evidence>
<dbReference type="SUPFAM" id="SSF51679">
    <property type="entry name" value="Bacterial luciferase-like"/>
    <property type="match status" value="1"/>
</dbReference>
<evidence type="ECO:0000313" key="9">
    <source>
        <dbReference type="EMBL" id="KAB1071729.1"/>
    </source>
</evidence>
<evidence type="ECO:0000259" key="8">
    <source>
        <dbReference type="Pfam" id="PF00296"/>
    </source>
</evidence>
<feature type="binding site" evidence="6">
    <location>
        <position position="232"/>
    </location>
    <ligand>
        <name>FMN</name>
        <dbReference type="ChEBI" id="CHEBI:58210"/>
    </ligand>
</feature>
<proteinExistence type="inferred from homology"/>
<dbReference type="Proteomes" id="UP000441523">
    <property type="component" value="Unassembled WGS sequence"/>
</dbReference>
<evidence type="ECO:0000256" key="6">
    <source>
        <dbReference type="PIRSR" id="PIRSR000337-1"/>
    </source>
</evidence>
<feature type="region of interest" description="Disordered" evidence="7">
    <location>
        <begin position="437"/>
        <end position="472"/>
    </location>
</feature>
<evidence type="ECO:0000256" key="3">
    <source>
        <dbReference type="ARBA" id="ARBA00023002"/>
    </source>
</evidence>
<keyword evidence="10" id="KW-1185">Reference proteome</keyword>
<gene>
    <name evidence="9" type="ORF">F6X51_18105</name>
</gene>
<dbReference type="GO" id="GO:0016705">
    <property type="term" value="F:oxidoreductase activity, acting on paired donors, with incorporation or reduction of molecular oxygen"/>
    <property type="evidence" value="ECO:0007669"/>
    <property type="project" value="InterPro"/>
</dbReference>
<dbReference type="RefSeq" id="WP_150965083.1">
    <property type="nucleotide sequence ID" value="NZ_VZZJ01000017.1"/>
</dbReference>